<dbReference type="PROSITE" id="PS50041">
    <property type="entry name" value="C_TYPE_LECTIN_2"/>
    <property type="match status" value="1"/>
</dbReference>
<dbReference type="InterPro" id="IPR016187">
    <property type="entry name" value="CTDL_fold"/>
</dbReference>
<evidence type="ECO:0000256" key="1">
    <source>
        <dbReference type="ARBA" id="ARBA00023157"/>
    </source>
</evidence>
<dbReference type="InterPro" id="IPR002353">
    <property type="entry name" value="AntifreezeII"/>
</dbReference>
<comment type="caution">
    <text evidence="4">The sequence shown here is derived from an EMBL/GenBank/DDBJ whole genome shotgun (WGS) entry which is preliminary data.</text>
</comment>
<evidence type="ECO:0000313" key="4">
    <source>
        <dbReference type="EMBL" id="MED6258699.1"/>
    </source>
</evidence>
<dbReference type="PANTHER" id="PTHR22803">
    <property type="entry name" value="MANNOSE, PHOSPHOLIPASE, LECTIN RECEPTOR RELATED"/>
    <property type="match status" value="1"/>
</dbReference>
<feature type="chain" id="PRO_5045451930" description="C-type lectin domain-containing protein" evidence="2">
    <location>
        <begin position="21"/>
        <end position="162"/>
    </location>
</feature>
<evidence type="ECO:0000256" key="2">
    <source>
        <dbReference type="SAM" id="SignalP"/>
    </source>
</evidence>
<protein>
    <recommendedName>
        <fullName evidence="3">C-type lectin domain-containing protein</fullName>
    </recommendedName>
</protein>
<reference evidence="4 5" key="1">
    <citation type="submission" date="2021-07" db="EMBL/GenBank/DDBJ databases">
        <authorList>
            <person name="Palmer J.M."/>
        </authorList>
    </citation>
    <scope>NUCLEOTIDE SEQUENCE [LARGE SCALE GENOMIC DNA]</scope>
    <source>
        <strain evidence="4 5">AT_MEX2019</strain>
        <tissue evidence="4">Muscle</tissue>
    </source>
</reference>
<dbReference type="Gene3D" id="3.10.100.10">
    <property type="entry name" value="Mannose-Binding Protein A, subunit A"/>
    <property type="match status" value="1"/>
</dbReference>
<dbReference type="SUPFAM" id="SSF56436">
    <property type="entry name" value="C-type lectin-like"/>
    <property type="match status" value="1"/>
</dbReference>
<keyword evidence="1" id="KW-1015">Disulfide bond</keyword>
<keyword evidence="5" id="KW-1185">Reference proteome</keyword>
<dbReference type="Pfam" id="PF00059">
    <property type="entry name" value="Lectin_C"/>
    <property type="match status" value="1"/>
</dbReference>
<dbReference type="InterPro" id="IPR001304">
    <property type="entry name" value="C-type_lectin-like"/>
</dbReference>
<gene>
    <name evidence="4" type="ORF">ATANTOWER_011129</name>
</gene>
<dbReference type="PRINTS" id="PR00356">
    <property type="entry name" value="ANTIFREEZEII"/>
</dbReference>
<accession>A0ABU7CAU1</accession>
<dbReference type="Proteomes" id="UP001345963">
    <property type="component" value="Unassembled WGS sequence"/>
</dbReference>
<dbReference type="SMART" id="SM00034">
    <property type="entry name" value="CLECT"/>
    <property type="match status" value="1"/>
</dbReference>
<dbReference type="InterPro" id="IPR016186">
    <property type="entry name" value="C-type_lectin-like/link_sf"/>
</dbReference>
<name>A0ABU7CAU1_9TELE</name>
<organism evidence="4 5">
    <name type="scientific">Ataeniobius toweri</name>
    <dbReference type="NCBI Taxonomy" id="208326"/>
    <lineage>
        <taxon>Eukaryota</taxon>
        <taxon>Metazoa</taxon>
        <taxon>Chordata</taxon>
        <taxon>Craniata</taxon>
        <taxon>Vertebrata</taxon>
        <taxon>Euteleostomi</taxon>
        <taxon>Actinopterygii</taxon>
        <taxon>Neopterygii</taxon>
        <taxon>Teleostei</taxon>
        <taxon>Neoteleostei</taxon>
        <taxon>Acanthomorphata</taxon>
        <taxon>Ovalentaria</taxon>
        <taxon>Atherinomorphae</taxon>
        <taxon>Cyprinodontiformes</taxon>
        <taxon>Goodeidae</taxon>
        <taxon>Ataeniobius</taxon>
    </lineage>
</organism>
<dbReference type="InterPro" id="IPR050111">
    <property type="entry name" value="C-type_lectin/snaclec_domain"/>
</dbReference>
<feature type="signal peptide" evidence="2">
    <location>
        <begin position="1"/>
        <end position="20"/>
    </location>
</feature>
<feature type="domain" description="C-type lectin" evidence="3">
    <location>
        <begin position="37"/>
        <end position="156"/>
    </location>
</feature>
<sequence length="162" mass="18276">MMLLLILFALGLAAMSPSNGQELKLLHGGCPIFWYSFKGRCYKYIDSRMTWGEAEVHCLSEGGNLVSIHSLEEHSFVNHLIKNFDSTQEISWIGLTDVHKEGAWMWSDGSKYNFSIWTDNEPNNANGNENCGHTSNGQNLYWNDHVCSLKIRSVCASRTVCP</sequence>
<dbReference type="EMBL" id="JAHUTI010081109">
    <property type="protein sequence ID" value="MED6258699.1"/>
    <property type="molecule type" value="Genomic_DNA"/>
</dbReference>
<dbReference type="PROSITE" id="PS00615">
    <property type="entry name" value="C_TYPE_LECTIN_1"/>
    <property type="match status" value="1"/>
</dbReference>
<dbReference type="InterPro" id="IPR018378">
    <property type="entry name" value="C-type_lectin_CS"/>
</dbReference>
<proteinExistence type="predicted"/>
<evidence type="ECO:0000259" key="3">
    <source>
        <dbReference type="PROSITE" id="PS50041"/>
    </source>
</evidence>
<keyword evidence="2" id="KW-0732">Signal</keyword>
<evidence type="ECO:0000313" key="5">
    <source>
        <dbReference type="Proteomes" id="UP001345963"/>
    </source>
</evidence>